<protein>
    <submittedName>
        <fullName evidence="1">Uncharacterized protein</fullName>
    </submittedName>
</protein>
<proteinExistence type="predicted"/>
<dbReference type="AlphaFoldDB" id="A0A117NGE9"/>
<comment type="caution">
    <text evidence="1">The sequence shown here is derived from an EMBL/GenBank/DDBJ whole genome shotgun (WGS) entry which is preliminary data.</text>
</comment>
<dbReference type="EMBL" id="LKAM01000010">
    <property type="protein sequence ID" value="KUM46698.1"/>
    <property type="molecule type" value="Genomic_DNA"/>
</dbReference>
<name>A0A117NGE9_PICGL</name>
<keyword evidence="1" id="KW-0496">Mitochondrion</keyword>
<geneLocation type="mitochondrion" evidence="1"/>
<sequence>MEDPGWEGWGMKQSYPYLSYCLHPRIWSLLPIDEARNRAWVDTRERRQGLVTCSLFQSVFDIDRNHSTNTKLAFWIPDALCFAPHSHKPAAPPLTYSSLTCLVPDPPPGAFLCEEILSILPYFSCASNLHFSQHVVPLLTPLRDAPNL</sequence>
<evidence type="ECO:0000313" key="1">
    <source>
        <dbReference type="EMBL" id="KUM46698.1"/>
    </source>
</evidence>
<reference evidence="1" key="1">
    <citation type="journal article" date="2015" name="Genome Biol. Evol.">
        <title>Organellar Genomes of White Spruce (Picea glauca): Assembly and Annotation.</title>
        <authorList>
            <person name="Jackman S.D."/>
            <person name="Warren R.L."/>
            <person name="Gibb E.A."/>
            <person name="Vandervalk B.P."/>
            <person name="Mohamadi H."/>
            <person name="Chu J."/>
            <person name="Raymond A."/>
            <person name="Pleasance S."/>
            <person name="Coope R."/>
            <person name="Wildung M.R."/>
            <person name="Ritland C.E."/>
            <person name="Bousquet J."/>
            <person name="Jones S.J."/>
            <person name="Bohlmann J."/>
            <person name="Birol I."/>
        </authorList>
    </citation>
    <scope>NUCLEOTIDE SEQUENCE [LARGE SCALE GENOMIC DNA]</scope>
    <source>
        <tissue evidence="1">Flushing bud</tissue>
    </source>
</reference>
<organism evidence="1">
    <name type="scientific">Picea glauca</name>
    <name type="common">White spruce</name>
    <name type="synonym">Pinus glauca</name>
    <dbReference type="NCBI Taxonomy" id="3330"/>
    <lineage>
        <taxon>Eukaryota</taxon>
        <taxon>Viridiplantae</taxon>
        <taxon>Streptophyta</taxon>
        <taxon>Embryophyta</taxon>
        <taxon>Tracheophyta</taxon>
        <taxon>Spermatophyta</taxon>
        <taxon>Pinopsida</taxon>
        <taxon>Pinidae</taxon>
        <taxon>Conifers I</taxon>
        <taxon>Pinales</taxon>
        <taxon>Pinaceae</taxon>
        <taxon>Picea</taxon>
    </lineage>
</organism>
<gene>
    <name evidence="1" type="ORF">ABT39_MTgene1378</name>
</gene>
<accession>A0A117NGE9</accession>